<dbReference type="PANTHER" id="PTHR32552">
    <property type="entry name" value="FERRICHROME IRON RECEPTOR-RELATED"/>
    <property type="match status" value="1"/>
</dbReference>
<evidence type="ECO:0000256" key="8">
    <source>
        <dbReference type="ARBA" id="ARBA00023065"/>
    </source>
</evidence>
<dbReference type="Gene3D" id="2.40.170.20">
    <property type="entry name" value="TonB-dependent receptor, beta-barrel domain"/>
    <property type="match status" value="1"/>
</dbReference>
<evidence type="ECO:0000256" key="1">
    <source>
        <dbReference type="ARBA" id="ARBA00004571"/>
    </source>
</evidence>
<keyword evidence="4" id="KW-0410">Iron transport</keyword>
<keyword evidence="19" id="KW-1185">Reference proteome</keyword>
<evidence type="ECO:0000256" key="7">
    <source>
        <dbReference type="ARBA" id="ARBA00023004"/>
    </source>
</evidence>
<evidence type="ECO:0000256" key="2">
    <source>
        <dbReference type="ARBA" id="ARBA00022448"/>
    </source>
</evidence>
<keyword evidence="2 12" id="KW-0813">Transport</keyword>
<evidence type="ECO:0000256" key="12">
    <source>
        <dbReference type="PROSITE-ProRule" id="PRU01360"/>
    </source>
</evidence>
<evidence type="ECO:0000259" key="17">
    <source>
        <dbReference type="Pfam" id="PF07715"/>
    </source>
</evidence>
<protein>
    <submittedName>
        <fullName evidence="18">TonB-dependent receptor</fullName>
    </submittedName>
</protein>
<dbReference type="GO" id="GO:0006826">
    <property type="term" value="P:iron ion transport"/>
    <property type="evidence" value="ECO:0007669"/>
    <property type="project" value="UniProtKB-KW"/>
</dbReference>
<evidence type="ECO:0000256" key="4">
    <source>
        <dbReference type="ARBA" id="ARBA00022496"/>
    </source>
</evidence>
<keyword evidence="8" id="KW-0406">Ion transport</keyword>
<feature type="short sequence motif" description="TonB C-terminal box" evidence="13">
    <location>
        <begin position="720"/>
        <end position="737"/>
    </location>
</feature>
<dbReference type="Pfam" id="PF07715">
    <property type="entry name" value="Plug"/>
    <property type="match status" value="1"/>
</dbReference>
<keyword evidence="7" id="KW-0408">Iron</keyword>
<keyword evidence="18" id="KW-0675">Receptor</keyword>
<keyword evidence="10 12" id="KW-0472">Membrane</keyword>
<comment type="caution">
    <text evidence="18">The sequence shown here is derived from an EMBL/GenBank/DDBJ whole genome shotgun (WGS) entry which is preliminary data.</text>
</comment>
<sequence>MNKFVKSALLTGAAISALTAPAVVAQAQEVSEQPAATQVEEVIVTARRREESLREVPVAVTALSSERLALTGAADVTVLQQQTPNATVQVARGSNSTLISFIRGVGQQDPLWGFDPGVGLYVDDVYVARPQGAVLDIFDIERIEVLRGPQGTLYGRNTIGGAIKYVTSRLAPEPELMLRGAVGSDGQLDMIASGSLPVGDYLRIGGAVASYNRDGFGQNLTTGADHYDKDVTAARVSAELAPTSNLFFRFAWDRVEDNSNARHGHREVAGAAPGADVLPGIYDTRSGLGDDNYVETEGLSLTAEWTINDMLTFKSITARRDGYTDTVIDFDGTPSPTLDIPAYYADDQFTQEFQLLFNGARWQGVAGVYYLDSHAEGAFDTVLGNLGVSIGTGGFVDTESYAVFADFNFDLSDRLRVAVGARYTEDDKTGFVNRATYLGAGQTPLTGGPAATPLVQNTLYTNSRSFSEFTPRISVSYDLNDDLTGYAAFSQGFKSGGFDMRGDALATPDTVDGYDPETVDSYELGLKGYAFDRRLTFSSALFYSDYQDQQVTTQVPTATGIASFVDNVGASTIYGAEFEGSLWLTDFLTANFAVGYLRAEFEEFIRYNLTTMQYEDISDLVVVQNSPRWSGYLGVTWTNDLLDGQLAITPSVSYRDDFSQFEFPNPILDQEAYALVDLSVVWTTPDQRWQLALHGKNLTDEEYRTGGYNFPGALFDNSISAFYGPPRTWTAALQMRF</sequence>
<dbReference type="Pfam" id="PF00593">
    <property type="entry name" value="TonB_dep_Rec_b-barrel"/>
    <property type="match status" value="1"/>
</dbReference>
<evidence type="ECO:0000256" key="3">
    <source>
        <dbReference type="ARBA" id="ARBA00022452"/>
    </source>
</evidence>
<evidence type="ECO:0000313" key="18">
    <source>
        <dbReference type="EMBL" id="GAD60532.1"/>
    </source>
</evidence>
<keyword evidence="3 12" id="KW-1134">Transmembrane beta strand</keyword>
<keyword evidence="6 15" id="KW-0732">Signal</keyword>
<accession>A0A8E0TSI9</accession>
<evidence type="ECO:0000256" key="13">
    <source>
        <dbReference type="PROSITE-ProRule" id="PRU10144"/>
    </source>
</evidence>
<dbReference type="InterPro" id="IPR039426">
    <property type="entry name" value="TonB-dep_rcpt-like"/>
</dbReference>
<feature type="chain" id="PRO_5034599471" evidence="15">
    <location>
        <begin position="28"/>
        <end position="737"/>
    </location>
</feature>
<dbReference type="PROSITE" id="PS52016">
    <property type="entry name" value="TONB_DEPENDENT_REC_3"/>
    <property type="match status" value="1"/>
</dbReference>
<dbReference type="PANTHER" id="PTHR32552:SF81">
    <property type="entry name" value="TONB-DEPENDENT OUTER MEMBRANE RECEPTOR"/>
    <property type="match status" value="1"/>
</dbReference>
<name>A0A8E0TSI9_9CAUL</name>
<reference evidence="19" key="1">
    <citation type="journal article" date="2013" name="Genome Announc.">
        <title>Draft Genome Sequence of the Dimorphic Prosthecate Bacterium Brevundimonas abyssalis TAR-001T.</title>
        <authorList>
            <person name="Tsubouchi T."/>
            <person name="Nishi S."/>
            <person name="Usui K."/>
            <person name="Shimane Y."/>
            <person name="Takaki Y."/>
            <person name="Maruyama T."/>
            <person name="Hatada Y."/>
        </authorList>
    </citation>
    <scope>NUCLEOTIDE SEQUENCE [LARGE SCALE GENOMIC DNA]</scope>
    <source>
        <strain evidence="19">TAR-001</strain>
    </source>
</reference>
<evidence type="ECO:0000256" key="9">
    <source>
        <dbReference type="ARBA" id="ARBA00023077"/>
    </source>
</evidence>
<dbReference type="EMBL" id="BATC01000083">
    <property type="protein sequence ID" value="GAD60532.1"/>
    <property type="molecule type" value="Genomic_DNA"/>
</dbReference>
<dbReference type="Proteomes" id="UP000016569">
    <property type="component" value="Unassembled WGS sequence"/>
</dbReference>
<keyword evidence="9 14" id="KW-0798">TonB box</keyword>
<dbReference type="SUPFAM" id="SSF56935">
    <property type="entry name" value="Porins"/>
    <property type="match status" value="1"/>
</dbReference>
<dbReference type="InterPro" id="IPR000531">
    <property type="entry name" value="Beta-barrel_TonB"/>
</dbReference>
<gene>
    <name evidence="18" type="ORF">MBEBAB_2782</name>
</gene>
<evidence type="ECO:0000256" key="10">
    <source>
        <dbReference type="ARBA" id="ARBA00023136"/>
    </source>
</evidence>
<evidence type="ECO:0000256" key="14">
    <source>
        <dbReference type="RuleBase" id="RU003357"/>
    </source>
</evidence>
<dbReference type="CDD" id="cd01347">
    <property type="entry name" value="ligand_gated_channel"/>
    <property type="match status" value="1"/>
</dbReference>
<feature type="domain" description="TonB-dependent receptor-like beta-barrel" evidence="16">
    <location>
        <begin position="269"/>
        <end position="698"/>
    </location>
</feature>
<evidence type="ECO:0000256" key="15">
    <source>
        <dbReference type="SAM" id="SignalP"/>
    </source>
</evidence>
<dbReference type="InterPro" id="IPR010917">
    <property type="entry name" value="TonB_rcpt_CS"/>
</dbReference>
<evidence type="ECO:0000259" key="16">
    <source>
        <dbReference type="Pfam" id="PF00593"/>
    </source>
</evidence>
<dbReference type="AlphaFoldDB" id="A0A8E0TSI9"/>
<evidence type="ECO:0000256" key="11">
    <source>
        <dbReference type="ARBA" id="ARBA00023237"/>
    </source>
</evidence>
<feature type="domain" description="TonB-dependent receptor plug" evidence="17">
    <location>
        <begin position="53"/>
        <end position="162"/>
    </location>
</feature>
<feature type="signal peptide" evidence="15">
    <location>
        <begin position="1"/>
        <end position="27"/>
    </location>
</feature>
<dbReference type="PROSITE" id="PS01156">
    <property type="entry name" value="TONB_DEPENDENT_REC_2"/>
    <property type="match status" value="1"/>
</dbReference>
<comment type="similarity">
    <text evidence="12 14">Belongs to the TonB-dependent receptor family.</text>
</comment>
<evidence type="ECO:0000256" key="5">
    <source>
        <dbReference type="ARBA" id="ARBA00022692"/>
    </source>
</evidence>
<keyword evidence="11 12" id="KW-0998">Cell outer membrane</keyword>
<comment type="subcellular location">
    <subcellularLocation>
        <location evidence="1 12">Cell outer membrane</location>
        <topology evidence="1 12">Multi-pass membrane protein</topology>
    </subcellularLocation>
</comment>
<dbReference type="InterPro" id="IPR012910">
    <property type="entry name" value="Plug_dom"/>
</dbReference>
<keyword evidence="5 12" id="KW-0812">Transmembrane</keyword>
<proteinExistence type="inferred from homology"/>
<evidence type="ECO:0000256" key="6">
    <source>
        <dbReference type="ARBA" id="ARBA00022729"/>
    </source>
</evidence>
<organism evidence="18 19">
    <name type="scientific">Brevundimonas abyssalis TAR-001</name>
    <dbReference type="NCBI Taxonomy" id="1391729"/>
    <lineage>
        <taxon>Bacteria</taxon>
        <taxon>Pseudomonadati</taxon>
        <taxon>Pseudomonadota</taxon>
        <taxon>Alphaproteobacteria</taxon>
        <taxon>Caulobacterales</taxon>
        <taxon>Caulobacteraceae</taxon>
        <taxon>Brevundimonas</taxon>
    </lineage>
</organism>
<dbReference type="GO" id="GO:0009279">
    <property type="term" value="C:cell outer membrane"/>
    <property type="evidence" value="ECO:0007669"/>
    <property type="project" value="UniProtKB-SubCell"/>
</dbReference>
<dbReference type="InterPro" id="IPR036942">
    <property type="entry name" value="Beta-barrel_TonB_sf"/>
</dbReference>
<evidence type="ECO:0000313" key="19">
    <source>
        <dbReference type="Proteomes" id="UP000016569"/>
    </source>
</evidence>